<dbReference type="PANTHER" id="PTHR43065">
    <property type="entry name" value="SENSOR HISTIDINE KINASE"/>
    <property type="match status" value="1"/>
</dbReference>
<keyword evidence="3 4" id="KW-0597">Phosphoprotein</keyword>
<dbReference type="InterPro" id="IPR036097">
    <property type="entry name" value="HisK_dim/P_sf"/>
</dbReference>
<feature type="domain" description="Response regulatory" evidence="8">
    <location>
        <begin position="636"/>
        <end position="752"/>
    </location>
</feature>
<dbReference type="SMART" id="SM00448">
    <property type="entry name" value="REC"/>
    <property type="match status" value="1"/>
</dbReference>
<dbReference type="InterPro" id="IPR003594">
    <property type="entry name" value="HATPase_dom"/>
</dbReference>
<dbReference type="SUPFAM" id="SSF52172">
    <property type="entry name" value="CheY-like"/>
    <property type="match status" value="1"/>
</dbReference>
<name>A0ABT2ZHB7_9RHOB</name>
<evidence type="ECO:0000259" key="7">
    <source>
        <dbReference type="PROSITE" id="PS50109"/>
    </source>
</evidence>
<dbReference type="Gene3D" id="3.30.565.10">
    <property type="entry name" value="Histidine kinase-like ATPase, C-terminal domain"/>
    <property type="match status" value="1"/>
</dbReference>
<dbReference type="SMART" id="SM00387">
    <property type="entry name" value="HATPase_c"/>
    <property type="match status" value="1"/>
</dbReference>
<feature type="compositionally biased region" description="Polar residues" evidence="5">
    <location>
        <begin position="756"/>
        <end position="765"/>
    </location>
</feature>
<keyword evidence="6" id="KW-1133">Transmembrane helix</keyword>
<proteinExistence type="predicted"/>
<organism evidence="9 10">
    <name type="scientific">Albidovulum marisflavi</name>
    <dbReference type="NCBI Taxonomy" id="2984159"/>
    <lineage>
        <taxon>Bacteria</taxon>
        <taxon>Pseudomonadati</taxon>
        <taxon>Pseudomonadota</taxon>
        <taxon>Alphaproteobacteria</taxon>
        <taxon>Rhodobacterales</taxon>
        <taxon>Paracoccaceae</taxon>
        <taxon>Albidovulum</taxon>
    </lineage>
</organism>
<feature type="region of interest" description="Disordered" evidence="5">
    <location>
        <begin position="756"/>
        <end position="783"/>
    </location>
</feature>
<dbReference type="EMBL" id="JAOWKY010000006">
    <property type="protein sequence ID" value="MCV2870533.1"/>
    <property type="molecule type" value="Genomic_DNA"/>
</dbReference>
<feature type="modified residue" description="4-aspartylphosphate" evidence="4">
    <location>
        <position position="687"/>
    </location>
</feature>
<feature type="domain" description="Histidine kinase" evidence="7">
    <location>
        <begin position="387"/>
        <end position="610"/>
    </location>
</feature>
<dbReference type="InterPro" id="IPR011006">
    <property type="entry name" value="CheY-like_superfamily"/>
</dbReference>
<gene>
    <name evidence="9" type="ORF">OEW28_18115</name>
</gene>
<dbReference type="PANTHER" id="PTHR43065:SF42">
    <property type="entry name" value="TWO-COMPONENT SENSOR PPRA"/>
    <property type="match status" value="1"/>
</dbReference>
<dbReference type="PROSITE" id="PS50109">
    <property type="entry name" value="HIS_KIN"/>
    <property type="match status" value="1"/>
</dbReference>
<dbReference type="PRINTS" id="PR00344">
    <property type="entry name" value="BCTRLSENSOR"/>
</dbReference>
<evidence type="ECO:0000259" key="8">
    <source>
        <dbReference type="PROSITE" id="PS50110"/>
    </source>
</evidence>
<evidence type="ECO:0000313" key="10">
    <source>
        <dbReference type="Proteomes" id="UP001652542"/>
    </source>
</evidence>
<keyword evidence="9" id="KW-0547">Nucleotide-binding</keyword>
<dbReference type="SMART" id="SM00388">
    <property type="entry name" value="HisKA"/>
    <property type="match status" value="1"/>
</dbReference>
<evidence type="ECO:0000313" key="9">
    <source>
        <dbReference type="EMBL" id="MCV2870533.1"/>
    </source>
</evidence>
<sequence>MFLRAAVPAIGGALLLFPAYIWAGSLKGIVMLTSSVALILLGILILVLEAIRHIGHRRLSAAIATMVADDETPTFTTTAECNVVARNAAALVRFGPEVCRLSQVLNAVLAEPEPVLRRLARSVEDAGSAQEVVVTKRGNVRLTAQRASRDLLVWRLEEWGGGRQTTVQGNAVGLPMMTLSATGAVLALNDALREILGGQAATLEAIFGHLPVHGGEIREVQTTGGRRRFLISELGHPGQPRQLYLVPVPATIGGPEQGGLGAAATLPVALLLLSRSGALVEANAAARMLIGDVPDRTPLSEILEGLGQPVEDWIADAMSGRAEGRPEVLRLRHPEADAYLQVTLSRALTPEGTGLIAILSDATQLKTLEAQFVQSQKMQAIGQLAGGIAHDFNNLLTAITGHCDLLLLRHRQSDPDYADLMQINQNANRAASLVGQLLAFSRKQTLKSCVLDLREALADLAHLLNRLVGENIRLVLRNDPELYPIRADRRQLEQVIMNLVVNARDAMAKGGTISITTENLHLTEELRRDRATVPPGYYVLVSVADEGTGIAPDKVGKIFEPFFTTKRQGEGTGLGLSMAYGIVKQTGGFIFCHSRLGAGTTFRLYFPAHTAVEIAEPETSKVHTPAPPPMRRGSGTVLLVEDEAPVRAFAARALKMRGFSVFEAESAETALTMLEDRSLSIDVFVTDVIMPGMDGPTWVREALTDRPATRVVFISGYAEESIAQTRDRVPNSTFLPKPFSLSELIRTVEEQLGSVSGQGRGQVTLSDAADKTQALPADQSSVA</sequence>
<dbReference type="PROSITE" id="PS50110">
    <property type="entry name" value="RESPONSE_REGULATORY"/>
    <property type="match status" value="1"/>
</dbReference>
<protein>
    <recommendedName>
        <fullName evidence="2">histidine kinase</fullName>
        <ecNumber evidence="2">2.7.13.3</ecNumber>
    </recommendedName>
</protein>
<comment type="catalytic activity">
    <reaction evidence="1">
        <text>ATP + protein L-histidine = ADP + protein N-phospho-L-histidine.</text>
        <dbReference type="EC" id="2.7.13.3"/>
    </reaction>
</comment>
<dbReference type="InterPro" id="IPR004358">
    <property type="entry name" value="Sig_transdc_His_kin-like_C"/>
</dbReference>
<evidence type="ECO:0000256" key="5">
    <source>
        <dbReference type="SAM" id="MobiDB-lite"/>
    </source>
</evidence>
<keyword evidence="6" id="KW-0472">Membrane</keyword>
<dbReference type="RefSeq" id="WP_263736209.1">
    <property type="nucleotide sequence ID" value="NZ_JAOWKY010000006.1"/>
</dbReference>
<keyword evidence="10" id="KW-1185">Reference proteome</keyword>
<accession>A0ABT2ZHB7</accession>
<evidence type="ECO:0000256" key="1">
    <source>
        <dbReference type="ARBA" id="ARBA00000085"/>
    </source>
</evidence>
<comment type="caution">
    <text evidence="9">The sequence shown here is derived from an EMBL/GenBank/DDBJ whole genome shotgun (WGS) entry which is preliminary data.</text>
</comment>
<dbReference type="Pfam" id="PF00512">
    <property type="entry name" value="HisKA"/>
    <property type="match status" value="1"/>
</dbReference>
<feature type="transmembrane region" description="Helical" evidence="6">
    <location>
        <begin position="33"/>
        <end position="51"/>
    </location>
</feature>
<dbReference type="GO" id="GO:0005524">
    <property type="term" value="F:ATP binding"/>
    <property type="evidence" value="ECO:0007669"/>
    <property type="project" value="UniProtKB-KW"/>
</dbReference>
<keyword evidence="9" id="KW-0067">ATP-binding</keyword>
<dbReference type="Gene3D" id="1.10.287.130">
    <property type="match status" value="1"/>
</dbReference>
<dbReference type="Pfam" id="PF02518">
    <property type="entry name" value="HATPase_c"/>
    <property type="match status" value="1"/>
</dbReference>
<dbReference type="Proteomes" id="UP001652542">
    <property type="component" value="Unassembled WGS sequence"/>
</dbReference>
<dbReference type="InterPro" id="IPR036890">
    <property type="entry name" value="HATPase_C_sf"/>
</dbReference>
<evidence type="ECO:0000256" key="4">
    <source>
        <dbReference type="PROSITE-ProRule" id="PRU00169"/>
    </source>
</evidence>
<dbReference type="EC" id="2.7.13.3" evidence="2"/>
<dbReference type="Gene3D" id="3.30.450.20">
    <property type="entry name" value="PAS domain"/>
    <property type="match status" value="1"/>
</dbReference>
<evidence type="ECO:0000256" key="2">
    <source>
        <dbReference type="ARBA" id="ARBA00012438"/>
    </source>
</evidence>
<dbReference type="CDD" id="cd00082">
    <property type="entry name" value="HisKA"/>
    <property type="match status" value="1"/>
</dbReference>
<reference evidence="9 10" key="1">
    <citation type="submission" date="2022-10" db="EMBL/GenBank/DDBJ databases">
        <title>Defluviimonas sp. nov., isolated from ocean surface water.</title>
        <authorList>
            <person name="He W."/>
            <person name="Wang L."/>
            <person name="Zhang D.-F."/>
        </authorList>
    </citation>
    <scope>NUCLEOTIDE SEQUENCE [LARGE SCALE GENOMIC DNA]</scope>
    <source>
        <strain evidence="9 10">WL0002</strain>
    </source>
</reference>
<dbReference type="InterPro" id="IPR005467">
    <property type="entry name" value="His_kinase_dom"/>
</dbReference>
<dbReference type="Gene3D" id="3.40.50.2300">
    <property type="match status" value="1"/>
</dbReference>
<evidence type="ECO:0000256" key="6">
    <source>
        <dbReference type="SAM" id="Phobius"/>
    </source>
</evidence>
<evidence type="ECO:0000256" key="3">
    <source>
        <dbReference type="ARBA" id="ARBA00022553"/>
    </source>
</evidence>
<dbReference type="InterPro" id="IPR001789">
    <property type="entry name" value="Sig_transdc_resp-reg_receiver"/>
</dbReference>
<keyword evidence="6" id="KW-0812">Transmembrane</keyword>
<dbReference type="SUPFAM" id="SSF55874">
    <property type="entry name" value="ATPase domain of HSP90 chaperone/DNA topoisomerase II/histidine kinase"/>
    <property type="match status" value="1"/>
</dbReference>
<dbReference type="Pfam" id="PF00072">
    <property type="entry name" value="Response_reg"/>
    <property type="match status" value="1"/>
</dbReference>
<dbReference type="InterPro" id="IPR003661">
    <property type="entry name" value="HisK_dim/P_dom"/>
</dbReference>
<dbReference type="SUPFAM" id="SSF47384">
    <property type="entry name" value="Homodimeric domain of signal transducing histidine kinase"/>
    <property type="match status" value="1"/>
</dbReference>